<dbReference type="EMBL" id="DF977493">
    <property type="protein sequence ID" value="GAP90662.2"/>
    <property type="molecule type" value="Genomic_DNA"/>
</dbReference>
<sequence length="376" mass="42229">MKKRPTKEHLRAFLFPVGQKQPKLIWLHCEWQEPEDEDETRWQLANAKPFLNNNHGHEVPIQYNEVLTRRLLNTVCVSYRDSFLVDGSAPNSSVAAITATSPGYHHDWRGPIIGYGKVGTGVDPERCRDVDMNDFRHIADYFVAYGSDRMSTPPTSSAASGRGRPGTKGVRINCLGDQKLFNRPHFEEVEVDVAYRTRTGDYEASEIAKRIGLPVLTRRCFPHPNWAHVADAGLFGNQSSYNNQDATFLHLSCDDDDDAGGSAGLGGGRNPSRRGALGWGWAPAQWQSDVGSAVVVRADGKPLSARHAEALCLYCRYDARDWMAHSMGEYAPDEPLARDLVLRMICRQTFSICWYRMCKDKHEKGEKVDAPFPYDV</sequence>
<keyword evidence="2" id="KW-1185">Reference proteome</keyword>
<dbReference type="OrthoDB" id="437457at2759"/>
<accession>A0A1W2TQE6</accession>
<dbReference type="OMA" id="CESALYC"/>
<name>A0A1W2TQE6_ROSNE</name>
<dbReference type="Proteomes" id="UP000054516">
    <property type="component" value="Unassembled WGS sequence"/>
</dbReference>
<gene>
    <name evidence="1" type="ORF">SAMD00023353_4800210</name>
</gene>
<organism evidence="1">
    <name type="scientific">Rosellinia necatrix</name>
    <name type="common">White root-rot fungus</name>
    <dbReference type="NCBI Taxonomy" id="77044"/>
    <lineage>
        <taxon>Eukaryota</taxon>
        <taxon>Fungi</taxon>
        <taxon>Dikarya</taxon>
        <taxon>Ascomycota</taxon>
        <taxon>Pezizomycotina</taxon>
        <taxon>Sordariomycetes</taxon>
        <taxon>Xylariomycetidae</taxon>
        <taxon>Xylariales</taxon>
        <taxon>Xylariaceae</taxon>
        <taxon>Rosellinia</taxon>
    </lineage>
</organism>
<evidence type="ECO:0000313" key="1">
    <source>
        <dbReference type="EMBL" id="GAP90662.2"/>
    </source>
</evidence>
<dbReference type="AlphaFoldDB" id="A0A1W2TQE6"/>
<proteinExistence type="predicted"/>
<dbReference type="STRING" id="77044.A0A1W2TQE6"/>
<protein>
    <submittedName>
        <fullName evidence="1">Putative zinc finger mynd-type protein</fullName>
    </submittedName>
</protein>
<evidence type="ECO:0000313" key="2">
    <source>
        <dbReference type="Proteomes" id="UP000054516"/>
    </source>
</evidence>
<reference evidence="1" key="1">
    <citation type="submission" date="2016-03" db="EMBL/GenBank/DDBJ databases">
        <title>Draft genome sequence of Rosellinia necatrix.</title>
        <authorList>
            <person name="Kanematsu S."/>
        </authorList>
    </citation>
    <scope>NUCLEOTIDE SEQUENCE [LARGE SCALE GENOMIC DNA]</scope>
    <source>
        <strain evidence="1">W97</strain>
    </source>
</reference>